<feature type="region of interest" description="Disordered" evidence="4">
    <location>
        <begin position="1"/>
        <end position="20"/>
    </location>
</feature>
<gene>
    <name evidence="6" type="ORF">RMCB_2161</name>
</gene>
<evidence type="ECO:0000256" key="2">
    <source>
        <dbReference type="ARBA" id="ARBA00022603"/>
    </source>
</evidence>
<dbReference type="PANTHER" id="PTHR44942">
    <property type="entry name" value="METHYLTRANSF_11 DOMAIN-CONTAINING PROTEIN"/>
    <property type="match status" value="1"/>
</dbReference>
<evidence type="ECO:0000313" key="7">
    <source>
        <dbReference type="Proteomes" id="UP000069620"/>
    </source>
</evidence>
<reference evidence="7" key="2">
    <citation type="submission" date="2016-02" db="EMBL/GenBank/DDBJ databases">
        <title>Draft genome sequence of five rapidly growing Mycobacterium species.</title>
        <authorList>
            <person name="Katahira K."/>
            <person name="Gotou Y."/>
            <person name="Iida K."/>
            <person name="Ogura Y."/>
            <person name="Hayashi T."/>
        </authorList>
    </citation>
    <scope>NUCLEOTIDE SEQUENCE [LARGE SCALE GENOMIC DNA]</scope>
    <source>
        <strain evidence="7">JCM15654</strain>
    </source>
</reference>
<dbReference type="Gene3D" id="3.40.50.150">
    <property type="entry name" value="Vaccinia Virus protein VP39"/>
    <property type="match status" value="1"/>
</dbReference>
<keyword evidence="3" id="KW-0808">Transferase</keyword>
<evidence type="ECO:0000313" key="6">
    <source>
        <dbReference type="EMBL" id="GAS88065.1"/>
    </source>
</evidence>
<comment type="similarity">
    <text evidence="1">Belongs to the methyltransferase superfamily.</text>
</comment>
<keyword evidence="2" id="KW-0489">Methyltransferase</keyword>
<protein>
    <recommendedName>
        <fullName evidence="5">Methyltransferase type 11 domain-containing protein</fullName>
    </recommendedName>
</protein>
<feature type="domain" description="Methyltransferase type 11" evidence="5">
    <location>
        <begin position="65"/>
        <end position="153"/>
    </location>
</feature>
<evidence type="ECO:0000256" key="3">
    <source>
        <dbReference type="ARBA" id="ARBA00022679"/>
    </source>
</evidence>
<dbReference type="Proteomes" id="UP000069620">
    <property type="component" value="Unassembled WGS sequence"/>
</dbReference>
<dbReference type="InterPro" id="IPR029063">
    <property type="entry name" value="SAM-dependent_MTases_sf"/>
</dbReference>
<dbReference type="Pfam" id="PF08241">
    <property type="entry name" value="Methyltransf_11"/>
    <property type="match status" value="1"/>
</dbReference>
<reference evidence="7" key="1">
    <citation type="journal article" date="2016" name="Genome Announc.">
        <title>Draft Genome Sequences of Five Rapidly Growing Mycobacterium Species, M. thermoresistibile, M. fortuitum subsp. acetamidolyticum, M. canariasense, M. brisbanense, and M. novocastrense.</title>
        <authorList>
            <person name="Katahira K."/>
            <person name="Ogura Y."/>
            <person name="Gotoh Y."/>
            <person name="Hayashi T."/>
        </authorList>
    </citation>
    <scope>NUCLEOTIDE SEQUENCE [LARGE SCALE GENOMIC DNA]</scope>
    <source>
        <strain evidence="7">JCM15654</strain>
    </source>
</reference>
<dbReference type="STRING" id="146020.RMCB_2161"/>
<dbReference type="EMBL" id="BCSX01000021">
    <property type="protein sequence ID" value="GAS88065.1"/>
    <property type="molecule type" value="Genomic_DNA"/>
</dbReference>
<comment type="caution">
    <text evidence="6">The sequence shown here is derived from an EMBL/GenBank/DDBJ whole genome shotgun (WGS) entry which is preliminary data.</text>
</comment>
<proteinExistence type="inferred from homology"/>
<dbReference type="GO" id="GO:0008757">
    <property type="term" value="F:S-adenosylmethionine-dependent methyltransferase activity"/>
    <property type="evidence" value="ECO:0007669"/>
    <property type="project" value="InterPro"/>
</dbReference>
<evidence type="ECO:0000259" key="5">
    <source>
        <dbReference type="Pfam" id="PF08241"/>
    </source>
</evidence>
<keyword evidence="7" id="KW-1185">Reference proteome</keyword>
<evidence type="ECO:0000256" key="1">
    <source>
        <dbReference type="ARBA" id="ARBA00008361"/>
    </source>
</evidence>
<evidence type="ECO:0000256" key="4">
    <source>
        <dbReference type="SAM" id="MobiDB-lite"/>
    </source>
</evidence>
<dbReference type="InterPro" id="IPR013216">
    <property type="entry name" value="Methyltransf_11"/>
</dbReference>
<dbReference type="CDD" id="cd02440">
    <property type="entry name" value="AdoMet_MTases"/>
    <property type="match status" value="1"/>
</dbReference>
<dbReference type="AlphaFoldDB" id="A0A124DZQ2"/>
<organism evidence="6 7">
    <name type="scientific">Mycolicibacterium brisbanense</name>
    <dbReference type="NCBI Taxonomy" id="146020"/>
    <lineage>
        <taxon>Bacteria</taxon>
        <taxon>Bacillati</taxon>
        <taxon>Actinomycetota</taxon>
        <taxon>Actinomycetes</taxon>
        <taxon>Mycobacteriales</taxon>
        <taxon>Mycobacteriaceae</taxon>
        <taxon>Mycolicibacterium</taxon>
    </lineage>
</organism>
<dbReference type="PANTHER" id="PTHR44942:SF4">
    <property type="entry name" value="METHYLTRANSFERASE TYPE 11 DOMAIN-CONTAINING PROTEIN"/>
    <property type="match status" value="1"/>
</dbReference>
<name>A0A124DZQ2_9MYCO</name>
<sequence length="267" mass="28923">MSRLRDAVSGAQQTTGMLDDMEELHADRRRAESFGAASDDYDRYRPRYPQALIADLITAPGLATLDVGAGTGISSVQLMQAGATVLAVEPDQRMAAVAAAKGVTAELATFEDWQPQARTFDLVVFAQSFHWVQPRPALAKVRGILNPGGRLVLLSNRIVPKSPTWADMDDIYSDYLGEARSSIVDATRLAEVTALIEDGGFTVDTRSVVEQLHYTTEDWLNLVFTYSNHLTLTASARDELRGRLAERLGGDGVDAVNDALAVVCTPA</sequence>
<dbReference type="InterPro" id="IPR051052">
    <property type="entry name" value="Diverse_substrate_MTase"/>
</dbReference>
<dbReference type="GO" id="GO:0032259">
    <property type="term" value="P:methylation"/>
    <property type="evidence" value="ECO:0007669"/>
    <property type="project" value="UniProtKB-KW"/>
</dbReference>
<dbReference type="SUPFAM" id="SSF53335">
    <property type="entry name" value="S-adenosyl-L-methionine-dependent methyltransferases"/>
    <property type="match status" value="1"/>
</dbReference>
<accession>A0A124DZQ2</accession>